<evidence type="ECO:0000256" key="1">
    <source>
        <dbReference type="SAM" id="Phobius"/>
    </source>
</evidence>
<keyword evidence="1" id="KW-0812">Transmembrane</keyword>
<evidence type="ECO:0000313" key="2">
    <source>
        <dbReference type="EMBL" id="RAS45417.1"/>
    </source>
</evidence>
<feature type="transmembrane region" description="Helical" evidence="1">
    <location>
        <begin position="56"/>
        <end position="75"/>
    </location>
</feature>
<accession>A0A379G9V2</accession>
<sequence>METGIENEIVHDVASLLLEAEVLFAVVMAWIMAIFFSAMATRPSFTKWKNVLKERFWLFVVYFTLSVITVAAAYWSSFNYLSLGVVAVFLIVLLISFPLYFLVFFLRLRRWIATNPDYAMIVFGRRRWSGKLHIIEIQKIDGVVGKQMNIFSVSGECLVPPGKHKISFVVWERTWMPRGYISQKMFDYDVEIELKSGGLYVVQEHPSLPSLNISLSCFAPNMREMAE</sequence>
<gene>
    <name evidence="2" type="ORF">BC673_11135</name>
    <name evidence="3" type="ORF">NCTC13043_02322</name>
</gene>
<organism evidence="3 5">
    <name type="scientific">Prevotella pallens</name>
    <dbReference type="NCBI Taxonomy" id="60133"/>
    <lineage>
        <taxon>Bacteria</taxon>
        <taxon>Pseudomonadati</taxon>
        <taxon>Bacteroidota</taxon>
        <taxon>Bacteroidia</taxon>
        <taxon>Bacteroidales</taxon>
        <taxon>Prevotellaceae</taxon>
        <taxon>Prevotella</taxon>
    </lineage>
</organism>
<reference evidence="2 4" key="1">
    <citation type="submission" date="2018-06" db="EMBL/GenBank/DDBJ databases">
        <title>Genomic Encyclopedia of Archaeal and Bacterial Type Strains, Phase II (KMG-II): from individual species to whole genera.</title>
        <authorList>
            <person name="Goeker M."/>
        </authorList>
    </citation>
    <scope>NUCLEOTIDE SEQUENCE [LARGE SCALE GENOMIC DNA]</scope>
    <source>
        <strain evidence="2 4">DSM 18710</strain>
    </source>
</reference>
<dbReference type="EMBL" id="QLTQ01000011">
    <property type="protein sequence ID" value="RAS45417.1"/>
    <property type="molecule type" value="Genomic_DNA"/>
</dbReference>
<evidence type="ECO:0000313" key="4">
    <source>
        <dbReference type="Proteomes" id="UP000249852"/>
    </source>
</evidence>
<feature type="transmembrane region" description="Helical" evidence="1">
    <location>
        <begin position="22"/>
        <end position="44"/>
    </location>
</feature>
<keyword evidence="1" id="KW-1133">Transmembrane helix</keyword>
<dbReference type="EMBL" id="UGTP01000004">
    <property type="protein sequence ID" value="SUC37824.1"/>
    <property type="molecule type" value="Genomic_DNA"/>
</dbReference>
<dbReference type="RefSeq" id="WP_006045936.1">
    <property type="nucleotide sequence ID" value="NZ_CAUQQE010000004.1"/>
</dbReference>
<dbReference type="GeneID" id="78571936"/>
<feature type="transmembrane region" description="Helical" evidence="1">
    <location>
        <begin position="81"/>
        <end position="106"/>
    </location>
</feature>
<evidence type="ECO:0000313" key="3">
    <source>
        <dbReference type="EMBL" id="SUC37824.1"/>
    </source>
</evidence>
<evidence type="ECO:0000313" key="5">
    <source>
        <dbReference type="Proteomes" id="UP000254235"/>
    </source>
</evidence>
<dbReference type="AlphaFoldDB" id="A0A379G9V2"/>
<dbReference type="Proteomes" id="UP000254235">
    <property type="component" value="Unassembled WGS sequence"/>
</dbReference>
<dbReference type="Proteomes" id="UP000249852">
    <property type="component" value="Unassembled WGS sequence"/>
</dbReference>
<dbReference type="OrthoDB" id="1079592at2"/>
<proteinExistence type="predicted"/>
<keyword evidence="1" id="KW-0472">Membrane</keyword>
<name>A0A379G9V2_9BACT</name>
<reference evidence="3 5" key="2">
    <citation type="submission" date="2018-06" db="EMBL/GenBank/DDBJ databases">
        <authorList>
            <consortium name="Pathogen Informatics"/>
            <person name="Doyle S."/>
        </authorList>
    </citation>
    <scope>NUCLEOTIDE SEQUENCE [LARGE SCALE GENOMIC DNA]</scope>
    <source>
        <strain evidence="3 5">NCTC13043</strain>
    </source>
</reference>
<keyword evidence="4" id="KW-1185">Reference proteome</keyword>
<protein>
    <submittedName>
        <fullName evidence="3">Uncharacterized protein</fullName>
    </submittedName>
</protein>